<dbReference type="SUPFAM" id="SSF64438">
    <property type="entry name" value="CNF1/YfiH-like putative cysteine hydrolases"/>
    <property type="match status" value="1"/>
</dbReference>
<accession>A0A1I2IR66</accession>
<comment type="similarity">
    <text evidence="3">Belongs to the CheD family.</text>
</comment>
<dbReference type="GO" id="GO:0050568">
    <property type="term" value="F:protein-glutamine glutaminase activity"/>
    <property type="evidence" value="ECO:0007669"/>
    <property type="project" value="UniProtKB-UniRule"/>
</dbReference>
<reference evidence="4 5" key="1">
    <citation type="submission" date="2016-10" db="EMBL/GenBank/DDBJ databases">
        <authorList>
            <person name="de Groot N.N."/>
        </authorList>
    </citation>
    <scope>NUCLEOTIDE SEQUENCE [LARGE SCALE GENOMIC DNA]</scope>
    <source>
        <strain evidence="4 5">DSM 23609</strain>
    </source>
</reference>
<dbReference type="AlphaFoldDB" id="A0A1I2IR66"/>
<protein>
    <recommendedName>
        <fullName evidence="3">Probable chemoreceptor glutamine deamidase CheD</fullName>
        <ecNumber evidence="3">3.5.1.44</ecNumber>
    </recommendedName>
</protein>
<dbReference type="EMBL" id="FOOC01000004">
    <property type="protein sequence ID" value="SFF44200.1"/>
    <property type="molecule type" value="Genomic_DNA"/>
</dbReference>
<comment type="catalytic activity">
    <reaction evidence="3">
        <text>L-glutaminyl-[protein] + H2O = L-glutamyl-[protein] + NH4(+)</text>
        <dbReference type="Rhea" id="RHEA:16441"/>
        <dbReference type="Rhea" id="RHEA-COMP:10207"/>
        <dbReference type="Rhea" id="RHEA-COMP:10208"/>
        <dbReference type="ChEBI" id="CHEBI:15377"/>
        <dbReference type="ChEBI" id="CHEBI:28938"/>
        <dbReference type="ChEBI" id="CHEBI:29973"/>
        <dbReference type="ChEBI" id="CHEBI:30011"/>
        <dbReference type="EC" id="3.5.1.44"/>
    </reaction>
</comment>
<dbReference type="PANTHER" id="PTHR35147">
    <property type="entry name" value="CHEMORECEPTOR GLUTAMINE DEAMIDASE CHED-RELATED"/>
    <property type="match status" value="1"/>
</dbReference>
<evidence type="ECO:0000256" key="2">
    <source>
        <dbReference type="ARBA" id="ARBA00022801"/>
    </source>
</evidence>
<dbReference type="CDD" id="cd16352">
    <property type="entry name" value="CheD"/>
    <property type="match status" value="1"/>
</dbReference>
<dbReference type="GO" id="GO:0006935">
    <property type="term" value="P:chemotaxis"/>
    <property type="evidence" value="ECO:0007669"/>
    <property type="project" value="UniProtKB-UniRule"/>
</dbReference>
<dbReference type="Pfam" id="PF03975">
    <property type="entry name" value="CheD"/>
    <property type="match status" value="1"/>
</dbReference>
<dbReference type="OrthoDB" id="9807202at2"/>
<dbReference type="HAMAP" id="MF_01440">
    <property type="entry name" value="CheD"/>
    <property type="match status" value="1"/>
</dbReference>
<dbReference type="NCBIfam" id="NF010013">
    <property type="entry name" value="PRK13487.1"/>
    <property type="match status" value="1"/>
</dbReference>
<sequence>MTAALRHAWDARVRQGIAPRYFDRQLGCEVIKVLPGEYEVSAADVTLLTLLGSCVAACIRDPLAGVGGMNHFMLPDDERGTGGTNARYGAYAMEVLINELLKRGGQRHRLEAKVFGGGNVIRSMTGITVGNRNAEFVLDYLAREGIVVAAHDLGGEDARKVAYHVKSGRVRVRHLPVAATVADLTAEQAYGRDLRRASLAGEVEIFE</sequence>
<gene>
    <name evidence="3" type="primary">cheD</name>
    <name evidence="4" type="ORF">SAMN04488120_104139</name>
</gene>
<dbReference type="STRING" id="1076937.SAMN04488120_104139"/>
<dbReference type="Gene3D" id="3.30.1330.200">
    <property type="match status" value="1"/>
</dbReference>
<dbReference type="InterPro" id="IPR005659">
    <property type="entry name" value="Chemorcpt_Glu_NH3ase_CheD"/>
</dbReference>
<dbReference type="InterPro" id="IPR011324">
    <property type="entry name" value="Cytotoxic_necrot_fac-like_cat"/>
</dbReference>
<dbReference type="EC" id="3.5.1.44" evidence="3"/>
<evidence type="ECO:0000256" key="3">
    <source>
        <dbReference type="HAMAP-Rule" id="MF_01440"/>
    </source>
</evidence>
<evidence type="ECO:0000256" key="1">
    <source>
        <dbReference type="ARBA" id="ARBA00022500"/>
    </source>
</evidence>
<dbReference type="RefSeq" id="WP_091532725.1">
    <property type="nucleotide sequence ID" value="NZ_FOOC01000004.1"/>
</dbReference>
<keyword evidence="5" id="KW-1185">Reference proteome</keyword>
<organism evidence="4 5">
    <name type="scientific">Fontimonas thermophila</name>
    <dbReference type="NCBI Taxonomy" id="1076937"/>
    <lineage>
        <taxon>Bacteria</taxon>
        <taxon>Pseudomonadati</taxon>
        <taxon>Pseudomonadota</taxon>
        <taxon>Gammaproteobacteria</taxon>
        <taxon>Nevskiales</taxon>
        <taxon>Nevskiaceae</taxon>
        <taxon>Fontimonas</taxon>
    </lineage>
</organism>
<proteinExistence type="inferred from homology"/>
<evidence type="ECO:0000313" key="5">
    <source>
        <dbReference type="Proteomes" id="UP000199771"/>
    </source>
</evidence>
<name>A0A1I2IR66_9GAMM</name>
<dbReference type="InterPro" id="IPR038592">
    <property type="entry name" value="CheD-like_sf"/>
</dbReference>
<dbReference type="PANTHER" id="PTHR35147:SF2">
    <property type="entry name" value="CHEMORECEPTOR GLUTAMINE DEAMIDASE CHED-RELATED"/>
    <property type="match status" value="1"/>
</dbReference>
<keyword evidence="1 3" id="KW-0145">Chemotaxis</keyword>
<evidence type="ECO:0000313" key="4">
    <source>
        <dbReference type="EMBL" id="SFF44200.1"/>
    </source>
</evidence>
<dbReference type="Proteomes" id="UP000199771">
    <property type="component" value="Unassembled WGS sequence"/>
</dbReference>
<keyword evidence="2 3" id="KW-0378">Hydrolase</keyword>
<comment type="function">
    <text evidence="3">Probably deamidates glutamine residues to glutamate on methyl-accepting chemotaxis receptors (MCPs), playing an important role in chemotaxis.</text>
</comment>